<dbReference type="Proteomes" id="UP000232693">
    <property type="component" value="Chromosome"/>
</dbReference>
<dbReference type="InterPro" id="IPR015500">
    <property type="entry name" value="Peptidase_S8_subtilisin-rel"/>
</dbReference>
<dbReference type="GO" id="GO:0004252">
    <property type="term" value="F:serine-type endopeptidase activity"/>
    <property type="evidence" value="ECO:0007669"/>
    <property type="project" value="UniProtKB-UniRule"/>
</dbReference>
<sequence>MKPTVSIITASVLAAVAGTAHADAIIGPELTEMLPTALTPTKVIVTTHDQSQLNDVMANLGQPYLAMKTLPMAGATLTKAQINALAKDERVKSIYYDAPLKYYNYNSGEITGGHYVHDVENVTGRGATIAVLDSGVDATHPDLQLGSKVVQNVKIVGDLDLAGGLNVFLEGVPNSDTSSGHGSHVAGTVAGTGAASADDARRANYHDGIAPDAKLVGLGAGDAISILYALAGFDYAIGNKEKYGIDVITNSWGSSGGAEFDPNNPTNQASYEAYKQGIIVTFAAGNDGPGDNTLNPYGVAPWTINVAAGTEDRGLANFSSRGVAGDEFKAPDVTAPGSNIISTKALNTVLPLLGPVLDPEYPEYDVYYAGMSGTSMATPFVAGVAGLLLEVNPDLSPDQIEEIIRDTADPMEGFEFHQVGGGYINVKAAVEKARVTEGKRAEFMAGATKWSSQGNWKVVSETDSMIDYVSRWSTKSDADSTDGSYQQSRRNNAEVMFNFIGDSIQILYTANSKGGHGEVFLNGQSKGIIDFYSPETSSKSFVLRDLDTSQVHSLSIKNVEGTINFDGLKMDGQLVDNGTSINTDQQVIEGNIGPSAENIQFNDHVISVGADAVAIDAVLSWGGVADLDFQMLDAEGNVVASSASLDNPEVISFRPEQAGDYTLRVNGYISVSTDYTIDVEVSNLIQ</sequence>
<dbReference type="InterPro" id="IPR036852">
    <property type="entry name" value="Peptidase_S8/S53_dom_sf"/>
</dbReference>
<dbReference type="PROSITE" id="PS00137">
    <property type="entry name" value="SUBTILASE_HIS"/>
    <property type="match status" value="1"/>
</dbReference>
<evidence type="ECO:0000256" key="2">
    <source>
        <dbReference type="ARBA" id="ARBA00022670"/>
    </source>
</evidence>
<evidence type="ECO:0000256" key="4">
    <source>
        <dbReference type="ARBA" id="ARBA00022825"/>
    </source>
</evidence>
<dbReference type="InterPro" id="IPR000209">
    <property type="entry name" value="Peptidase_S8/S53_dom"/>
</dbReference>
<dbReference type="InterPro" id="IPR023827">
    <property type="entry name" value="Peptidase_S8_Asp-AS"/>
</dbReference>
<evidence type="ECO:0000259" key="7">
    <source>
        <dbReference type="Pfam" id="PF00082"/>
    </source>
</evidence>
<dbReference type="SUPFAM" id="SSF52743">
    <property type="entry name" value="Subtilisin-like"/>
    <property type="match status" value="1"/>
</dbReference>
<protein>
    <submittedName>
        <fullName evidence="8">Peptidase S8/S53 subtilisin kexin sedolisin</fullName>
    </submittedName>
</protein>
<dbReference type="InterPro" id="IPR050131">
    <property type="entry name" value="Peptidase_S8_subtilisin-like"/>
</dbReference>
<dbReference type="RefSeq" id="WP_106646632.1">
    <property type="nucleotide sequence ID" value="NZ_BMGO01000001.1"/>
</dbReference>
<dbReference type="PROSITE" id="PS51892">
    <property type="entry name" value="SUBTILASE"/>
    <property type="match status" value="1"/>
</dbReference>
<dbReference type="Pfam" id="PF00082">
    <property type="entry name" value="Peptidase_S8"/>
    <property type="match status" value="1"/>
</dbReference>
<dbReference type="Gene3D" id="3.40.50.200">
    <property type="entry name" value="Peptidase S8/S53 domain"/>
    <property type="match status" value="1"/>
</dbReference>
<feature type="active site" description="Charge relay system" evidence="5">
    <location>
        <position position="181"/>
    </location>
</feature>
<reference evidence="8 9" key="1">
    <citation type="submission" date="2017-12" db="EMBL/GenBank/DDBJ databases">
        <title>Kangiella profundi FT102 completed genome.</title>
        <authorList>
            <person name="Xu J."/>
            <person name="Wang J."/>
            <person name="Lu Y."/>
        </authorList>
    </citation>
    <scope>NUCLEOTIDE SEQUENCE [LARGE SCALE GENOMIC DNA]</scope>
    <source>
        <strain evidence="8 9">FT102</strain>
    </source>
</reference>
<evidence type="ECO:0000256" key="3">
    <source>
        <dbReference type="ARBA" id="ARBA00022801"/>
    </source>
</evidence>
<dbReference type="PROSITE" id="PS00136">
    <property type="entry name" value="SUBTILASE_ASP"/>
    <property type="match status" value="1"/>
</dbReference>
<dbReference type="InterPro" id="IPR022398">
    <property type="entry name" value="Peptidase_S8_His-AS"/>
</dbReference>
<dbReference type="AlphaFoldDB" id="A0A2K9AUG5"/>
<evidence type="ECO:0000313" key="8">
    <source>
        <dbReference type="EMBL" id="AUD78781.1"/>
    </source>
</evidence>
<keyword evidence="2 5" id="KW-0645">Protease</keyword>
<dbReference type="PANTHER" id="PTHR43806:SF11">
    <property type="entry name" value="CEREVISIN-RELATED"/>
    <property type="match status" value="1"/>
</dbReference>
<feature type="active site" description="Charge relay system" evidence="5">
    <location>
        <position position="375"/>
    </location>
</feature>
<keyword evidence="4 5" id="KW-0720">Serine protease</keyword>
<dbReference type="EMBL" id="CP025120">
    <property type="protein sequence ID" value="AUD78781.1"/>
    <property type="molecule type" value="Genomic_DNA"/>
</dbReference>
<dbReference type="PANTHER" id="PTHR43806">
    <property type="entry name" value="PEPTIDASE S8"/>
    <property type="match status" value="1"/>
</dbReference>
<accession>A0A2K9AUG5</accession>
<evidence type="ECO:0000256" key="5">
    <source>
        <dbReference type="PROSITE-ProRule" id="PRU01240"/>
    </source>
</evidence>
<keyword evidence="3 5" id="KW-0378">Hydrolase</keyword>
<gene>
    <name evidence="8" type="ORF">CW740_05740</name>
</gene>
<keyword evidence="9" id="KW-1185">Reference proteome</keyword>
<evidence type="ECO:0000313" key="9">
    <source>
        <dbReference type="Proteomes" id="UP000232693"/>
    </source>
</evidence>
<dbReference type="InterPro" id="IPR023828">
    <property type="entry name" value="Peptidase_S8_Ser-AS"/>
</dbReference>
<name>A0A2K9AUG5_9GAMM</name>
<proteinExistence type="inferred from homology"/>
<dbReference type="Gene3D" id="2.60.120.380">
    <property type="match status" value="1"/>
</dbReference>
<dbReference type="Gene3D" id="2.60.120.260">
    <property type="entry name" value="Galactose-binding domain-like"/>
    <property type="match status" value="1"/>
</dbReference>
<dbReference type="KEGG" id="kpd:CW740_05740"/>
<organism evidence="8 9">
    <name type="scientific">Kangiella profundi</name>
    <dbReference type="NCBI Taxonomy" id="1561924"/>
    <lineage>
        <taxon>Bacteria</taxon>
        <taxon>Pseudomonadati</taxon>
        <taxon>Pseudomonadota</taxon>
        <taxon>Gammaproteobacteria</taxon>
        <taxon>Kangiellales</taxon>
        <taxon>Kangiellaceae</taxon>
        <taxon>Kangiella</taxon>
    </lineage>
</organism>
<feature type="domain" description="Peptidase S8/S53" evidence="7">
    <location>
        <begin position="124"/>
        <end position="410"/>
    </location>
</feature>
<feature type="active site" description="Charge relay system" evidence="5">
    <location>
        <position position="133"/>
    </location>
</feature>
<dbReference type="PROSITE" id="PS00138">
    <property type="entry name" value="SUBTILASE_SER"/>
    <property type="match status" value="1"/>
</dbReference>
<dbReference type="GO" id="GO:0006508">
    <property type="term" value="P:proteolysis"/>
    <property type="evidence" value="ECO:0007669"/>
    <property type="project" value="UniProtKB-KW"/>
</dbReference>
<dbReference type="PRINTS" id="PR00723">
    <property type="entry name" value="SUBTILISIN"/>
</dbReference>
<dbReference type="OrthoDB" id="9790784at2"/>
<evidence type="ECO:0000256" key="6">
    <source>
        <dbReference type="RuleBase" id="RU003355"/>
    </source>
</evidence>
<comment type="similarity">
    <text evidence="1 5 6">Belongs to the peptidase S8 family.</text>
</comment>
<evidence type="ECO:0000256" key="1">
    <source>
        <dbReference type="ARBA" id="ARBA00011073"/>
    </source>
</evidence>